<comment type="caution">
    <text evidence="1">The sequence shown here is derived from an EMBL/GenBank/DDBJ whole genome shotgun (WGS) entry which is preliminary data.</text>
</comment>
<protein>
    <submittedName>
        <fullName evidence="1">Uncharacterized protein</fullName>
    </submittedName>
</protein>
<sequence>MAEKIIYPHHERHDESESEVIKQAVASYNERLKVLLAEIDEALKNYQRAPKFVELIGEWV</sequence>
<accession>A0A2P4P3Y7</accession>
<evidence type="ECO:0000313" key="1">
    <source>
        <dbReference type="EMBL" id="POG60098.1"/>
    </source>
</evidence>
<organism evidence="1 2">
    <name type="scientific">Rhizophagus irregularis (strain DAOM 181602 / DAOM 197198 / MUCL 43194)</name>
    <name type="common">Arbuscular mycorrhizal fungus</name>
    <name type="synonym">Glomus intraradices</name>
    <dbReference type="NCBI Taxonomy" id="747089"/>
    <lineage>
        <taxon>Eukaryota</taxon>
        <taxon>Fungi</taxon>
        <taxon>Fungi incertae sedis</taxon>
        <taxon>Mucoromycota</taxon>
        <taxon>Glomeromycotina</taxon>
        <taxon>Glomeromycetes</taxon>
        <taxon>Glomerales</taxon>
        <taxon>Glomeraceae</taxon>
        <taxon>Rhizophagus</taxon>
    </lineage>
</organism>
<gene>
    <name evidence="1" type="ORF">GLOIN_2v1716547</name>
</gene>
<reference evidence="1 2" key="2">
    <citation type="journal article" date="2018" name="New Phytol.">
        <title>High intraspecific genome diversity in the model arbuscular mycorrhizal symbiont Rhizophagus irregularis.</title>
        <authorList>
            <person name="Chen E.C.H."/>
            <person name="Morin E."/>
            <person name="Beaudet D."/>
            <person name="Noel J."/>
            <person name="Yildirir G."/>
            <person name="Ndikumana S."/>
            <person name="Charron P."/>
            <person name="St-Onge C."/>
            <person name="Giorgi J."/>
            <person name="Kruger M."/>
            <person name="Marton T."/>
            <person name="Ropars J."/>
            <person name="Grigoriev I.V."/>
            <person name="Hainaut M."/>
            <person name="Henrissat B."/>
            <person name="Roux C."/>
            <person name="Martin F."/>
            <person name="Corradi N."/>
        </authorList>
    </citation>
    <scope>NUCLEOTIDE SEQUENCE [LARGE SCALE GENOMIC DNA]</scope>
    <source>
        <strain evidence="1 2">DAOM 197198</strain>
    </source>
</reference>
<dbReference type="Proteomes" id="UP000018888">
    <property type="component" value="Unassembled WGS sequence"/>
</dbReference>
<reference evidence="1 2" key="1">
    <citation type="journal article" date="2013" name="Proc. Natl. Acad. Sci. U.S.A.">
        <title>Genome of an arbuscular mycorrhizal fungus provides insight into the oldest plant symbiosis.</title>
        <authorList>
            <person name="Tisserant E."/>
            <person name="Malbreil M."/>
            <person name="Kuo A."/>
            <person name="Kohler A."/>
            <person name="Symeonidi A."/>
            <person name="Balestrini R."/>
            <person name="Charron P."/>
            <person name="Duensing N."/>
            <person name="Frei Dit Frey N."/>
            <person name="Gianinazzi-Pearson V."/>
            <person name="Gilbert L.B."/>
            <person name="Handa Y."/>
            <person name="Herr J.R."/>
            <person name="Hijri M."/>
            <person name="Koul R."/>
            <person name="Kawaguchi M."/>
            <person name="Krajinski F."/>
            <person name="Lammers P.J."/>
            <person name="Masclaux F.G."/>
            <person name="Murat C."/>
            <person name="Morin E."/>
            <person name="Ndikumana S."/>
            <person name="Pagni M."/>
            <person name="Petitpierre D."/>
            <person name="Requena N."/>
            <person name="Rosikiewicz P."/>
            <person name="Riley R."/>
            <person name="Saito K."/>
            <person name="San Clemente H."/>
            <person name="Shapiro H."/>
            <person name="van Tuinen D."/>
            <person name="Becard G."/>
            <person name="Bonfante P."/>
            <person name="Paszkowski U."/>
            <person name="Shachar-Hill Y.Y."/>
            <person name="Tuskan G.A."/>
            <person name="Young P.W."/>
            <person name="Sanders I.R."/>
            <person name="Henrissat B."/>
            <person name="Rensing S.A."/>
            <person name="Grigoriev I.V."/>
            <person name="Corradi N."/>
            <person name="Roux C."/>
            <person name="Martin F."/>
        </authorList>
    </citation>
    <scope>NUCLEOTIDE SEQUENCE [LARGE SCALE GENOMIC DNA]</scope>
    <source>
        <strain evidence="1 2">DAOM 197198</strain>
    </source>
</reference>
<dbReference type="VEuPathDB" id="FungiDB:RhiirFUN_014901"/>
<evidence type="ECO:0000313" key="2">
    <source>
        <dbReference type="Proteomes" id="UP000018888"/>
    </source>
</evidence>
<keyword evidence="2" id="KW-1185">Reference proteome</keyword>
<dbReference type="EMBL" id="AUPC02000409">
    <property type="protein sequence ID" value="POG60098.1"/>
    <property type="molecule type" value="Genomic_DNA"/>
</dbReference>
<dbReference type="AlphaFoldDB" id="A0A2P4P3Y7"/>
<proteinExistence type="predicted"/>
<name>A0A2P4P3Y7_RHIID</name>